<proteinExistence type="predicted"/>
<dbReference type="InterPro" id="IPR018247">
    <property type="entry name" value="EF_Hand_1_Ca_BS"/>
</dbReference>
<evidence type="ECO:0000313" key="2">
    <source>
        <dbReference type="Proteomes" id="UP000774000"/>
    </source>
</evidence>
<keyword evidence="1" id="KW-0966">Cell projection</keyword>
<keyword evidence="1" id="KW-0282">Flagellum</keyword>
<reference evidence="1" key="1">
    <citation type="submission" date="2021-01" db="EMBL/GenBank/DDBJ databases">
        <title>Genomic Encyclopedia of Type Strains, Phase IV (KMG-IV): sequencing the most valuable type-strain genomes for metagenomic binning, comparative biology and taxonomic classification.</title>
        <authorList>
            <person name="Goeker M."/>
        </authorList>
    </citation>
    <scope>NUCLEOTIDE SEQUENCE</scope>
    <source>
        <strain evidence="1">DSM 23230</strain>
    </source>
</reference>
<dbReference type="AlphaFoldDB" id="A0A938XT48"/>
<keyword evidence="1" id="KW-0969">Cilium</keyword>
<comment type="caution">
    <text evidence="1">The sequence shown here is derived from an EMBL/GenBank/DDBJ whole genome shotgun (WGS) entry which is preliminary data.</text>
</comment>
<name>A0A938XT48_9FIRM</name>
<organism evidence="1 2">
    <name type="scientific">Halanaerobacter jeridensis</name>
    <dbReference type="NCBI Taxonomy" id="706427"/>
    <lineage>
        <taxon>Bacteria</taxon>
        <taxon>Bacillati</taxon>
        <taxon>Bacillota</taxon>
        <taxon>Clostridia</taxon>
        <taxon>Halanaerobiales</taxon>
        <taxon>Halobacteroidaceae</taxon>
        <taxon>Halanaerobacter</taxon>
    </lineage>
</organism>
<sequence>MDKQNLNYILNDNFYLKCKKERRWSIMLEFDFDNSRRINNLDLKSKLIPKDIVKLGVVMEQEKYNCLAKITDVETETLKFKLVNECNIPLDIGQEFEIIFMQKTGVYKVLVELEEVINNGEDLILKVRAKDKNYKIQNRSYFRLNIYKRINFTKITKFDAESEIQEYQGVIENISAAGVKLVTHVPLVKSSHLNLDISFAGLSFDKVIAKVSRVDNKATSFKEAEYYEAGLEFVWEDLSHQDELANWLNRQTNRYL</sequence>
<gene>
    <name evidence="1" type="ORF">JOC47_000670</name>
</gene>
<keyword evidence="2" id="KW-1185">Reference proteome</keyword>
<dbReference type="EMBL" id="JAFBDQ010000003">
    <property type="protein sequence ID" value="MBM7555836.1"/>
    <property type="molecule type" value="Genomic_DNA"/>
</dbReference>
<accession>A0A938XT48</accession>
<dbReference type="PROSITE" id="PS00018">
    <property type="entry name" value="EF_HAND_1"/>
    <property type="match status" value="1"/>
</dbReference>
<protein>
    <submittedName>
        <fullName evidence="1">C-di-GMP-binding flagellar brake protein YcgR</fullName>
    </submittedName>
</protein>
<evidence type="ECO:0000313" key="1">
    <source>
        <dbReference type="EMBL" id="MBM7555836.1"/>
    </source>
</evidence>
<dbReference type="Proteomes" id="UP000774000">
    <property type="component" value="Unassembled WGS sequence"/>
</dbReference>